<dbReference type="SMART" id="SM00304">
    <property type="entry name" value="HAMP"/>
    <property type="match status" value="1"/>
</dbReference>
<evidence type="ECO:0000256" key="2">
    <source>
        <dbReference type="ARBA" id="ARBA00029447"/>
    </source>
</evidence>
<feature type="transmembrane region" description="Helical" evidence="4">
    <location>
        <begin position="183"/>
        <end position="204"/>
    </location>
</feature>
<dbReference type="Proteomes" id="UP000184536">
    <property type="component" value="Unassembled WGS sequence"/>
</dbReference>
<evidence type="ECO:0000313" key="7">
    <source>
        <dbReference type="EMBL" id="SHK13755.1"/>
    </source>
</evidence>
<dbReference type="PANTHER" id="PTHR32089">
    <property type="entry name" value="METHYL-ACCEPTING CHEMOTAXIS PROTEIN MCPB"/>
    <property type="match status" value="1"/>
</dbReference>
<proteinExistence type="inferred from homology"/>
<sequence>MLNSIRKKLIAAFSVILVLMFISKLFSIYSFKEGKDYIMHIEHKVAKEIEIANEMRNDIALVRLYLMESNFTNNVEELSKAESSIAAFRNNAEALLKVNEQYTEDIISINKSFDYFVSYGMKMTETYGKISQEERQKMAGNFDGFADDVYSKVQKIQKDSQENLVKDLDYIEATMSKDLYRNITVAGINLVLSIIIVIILSNVIQRPIKMLLEIFSELEKGEGDLTKRVKHISNDEIGRMAKAFNRFMGSMENMVRVIKTCSRTVTSSSEELYLGEIRSREEISKLNIYMSKVAKDNEKISYSIEQIAAAVTGFAGASQTTAYETQEICNAVSRINELSQESSQNVMDVRQEIKKIEKTSADTIDITQELGMEAEEIVKITDTIKAITDQTNLLALNASIEAARAGEYGKGFSVVAMEIRKLAESNNESAKMIEKIINHIGKMIQKTIVATKEVGENIRQGSDAVDIIFEKLQLISNGIMDINERIQGITASTEEQGAVIEELSSTMETVNISNNTISDSIKEISGNLDLQANTIFNLNSLANSLKNSSTDLDIMVNKFIVCEDCDD</sequence>
<keyword evidence="8" id="KW-1185">Reference proteome</keyword>
<evidence type="ECO:0000313" key="8">
    <source>
        <dbReference type="Proteomes" id="UP000184536"/>
    </source>
</evidence>
<dbReference type="InterPro" id="IPR003660">
    <property type="entry name" value="HAMP_dom"/>
</dbReference>
<dbReference type="OrthoDB" id="1887545at2"/>
<dbReference type="Pfam" id="PF00015">
    <property type="entry name" value="MCPsignal"/>
    <property type="match status" value="1"/>
</dbReference>
<dbReference type="SMART" id="SM00283">
    <property type="entry name" value="MA"/>
    <property type="match status" value="1"/>
</dbReference>
<keyword evidence="4" id="KW-0812">Transmembrane</keyword>
<feature type="domain" description="Methyl-accepting transducer" evidence="5">
    <location>
        <begin position="275"/>
        <end position="511"/>
    </location>
</feature>
<keyword evidence="1 3" id="KW-0807">Transducer</keyword>
<dbReference type="Gene3D" id="6.10.340.10">
    <property type="match status" value="1"/>
</dbReference>
<gene>
    <name evidence="7" type="ORF">SAMN02745975_03736</name>
</gene>
<dbReference type="Gene3D" id="1.10.287.950">
    <property type="entry name" value="Methyl-accepting chemotaxis protein"/>
    <property type="match status" value="1"/>
</dbReference>
<reference evidence="8" key="1">
    <citation type="submission" date="2016-11" db="EMBL/GenBank/DDBJ databases">
        <authorList>
            <person name="Varghese N."/>
            <person name="Submissions S."/>
        </authorList>
    </citation>
    <scope>NUCLEOTIDE SEQUENCE [LARGE SCALE GENOMIC DNA]</scope>
    <source>
        <strain evidence="8">DSM 17957</strain>
    </source>
</reference>
<dbReference type="STRING" id="1121919.SAMN02745975_03736"/>
<evidence type="ECO:0000259" key="5">
    <source>
        <dbReference type="PROSITE" id="PS50111"/>
    </source>
</evidence>
<dbReference type="PROSITE" id="PS50885">
    <property type="entry name" value="HAMP"/>
    <property type="match status" value="1"/>
</dbReference>
<dbReference type="PANTHER" id="PTHR32089:SF112">
    <property type="entry name" value="LYSOZYME-LIKE PROTEIN-RELATED"/>
    <property type="match status" value="1"/>
</dbReference>
<dbReference type="GO" id="GO:0007165">
    <property type="term" value="P:signal transduction"/>
    <property type="evidence" value="ECO:0007669"/>
    <property type="project" value="UniProtKB-KW"/>
</dbReference>
<dbReference type="AlphaFoldDB" id="A0A1M6Q0I1"/>
<dbReference type="RefSeq" id="WP_110942687.1">
    <property type="nucleotide sequence ID" value="NZ_FQZV01000078.1"/>
</dbReference>
<accession>A0A1M6Q0I1</accession>
<dbReference type="PROSITE" id="PS50111">
    <property type="entry name" value="CHEMOTAXIS_TRANSDUC_2"/>
    <property type="match status" value="1"/>
</dbReference>
<evidence type="ECO:0000256" key="4">
    <source>
        <dbReference type="SAM" id="Phobius"/>
    </source>
</evidence>
<dbReference type="GO" id="GO:0016020">
    <property type="term" value="C:membrane"/>
    <property type="evidence" value="ECO:0007669"/>
    <property type="project" value="InterPro"/>
</dbReference>
<evidence type="ECO:0000256" key="3">
    <source>
        <dbReference type="PROSITE-ProRule" id="PRU00284"/>
    </source>
</evidence>
<feature type="domain" description="HAMP" evidence="6">
    <location>
        <begin position="202"/>
        <end position="256"/>
    </location>
</feature>
<organism evidence="7 8">
    <name type="scientific">Geosporobacter subterraneus DSM 17957</name>
    <dbReference type="NCBI Taxonomy" id="1121919"/>
    <lineage>
        <taxon>Bacteria</taxon>
        <taxon>Bacillati</taxon>
        <taxon>Bacillota</taxon>
        <taxon>Clostridia</taxon>
        <taxon>Peptostreptococcales</taxon>
        <taxon>Thermotaleaceae</taxon>
        <taxon>Geosporobacter</taxon>
    </lineage>
</organism>
<comment type="similarity">
    <text evidence="2">Belongs to the methyl-accepting chemotaxis (MCP) protein family.</text>
</comment>
<name>A0A1M6Q0I1_9FIRM</name>
<dbReference type="Pfam" id="PF00672">
    <property type="entry name" value="HAMP"/>
    <property type="match status" value="1"/>
</dbReference>
<dbReference type="EMBL" id="FQZV01000078">
    <property type="protein sequence ID" value="SHK13755.1"/>
    <property type="molecule type" value="Genomic_DNA"/>
</dbReference>
<keyword evidence="4" id="KW-0472">Membrane</keyword>
<protein>
    <submittedName>
        <fullName evidence="7">Methyl-accepting chemotaxis protein</fullName>
    </submittedName>
</protein>
<evidence type="ECO:0000259" key="6">
    <source>
        <dbReference type="PROSITE" id="PS50885"/>
    </source>
</evidence>
<dbReference type="SUPFAM" id="SSF58104">
    <property type="entry name" value="Methyl-accepting chemotaxis protein (MCP) signaling domain"/>
    <property type="match status" value="1"/>
</dbReference>
<dbReference type="InterPro" id="IPR004089">
    <property type="entry name" value="MCPsignal_dom"/>
</dbReference>
<keyword evidence="4" id="KW-1133">Transmembrane helix</keyword>
<evidence type="ECO:0000256" key="1">
    <source>
        <dbReference type="ARBA" id="ARBA00023224"/>
    </source>
</evidence>
<dbReference type="CDD" id="cd06225">
    <property type="entry name" value="HAMP"/>
    <property type="match status" value="1"/>
</dbReference>